<dbReference type="PANTHER" id="PTHR21621">
    <property type="entry name" value="RIBOSOMAL PROTEIN S6 MODIFICATION PROTEIN"/>
    <property type="match status" value="1"/>
</dbReference>
<accession>M0P9S4</accession>
<dbReference type="SUPFAM" id="SSF50630">
    <property type="entry name" value="Acid proteases"/>
    <property type="match status" value="1"/>
</dbReference>
<dbReference type="EMBL" id="AOJI01000027">
    <property type="protein sequence ID" value="EMA66319.1"/>
    <property type="molecule type" value="Genomic_DNA"/>
</dbReference>
<proteinExistence type="predicted"/>
<evidence type="ECO:0000256" key="1">
    <source>
        <dbReference type="PROSITE-ProRule" id="PRU00409"/>
    </source>
</evidence>
<gene>
    <name evidence="3" type="ORF">C461_11814</name>
</gene>
<dbReference type="PANTHER" id="PTHR21621:SF0">
    <property type="entry name" value="BETA-CITRYLGLUTAMATE SYNTHASE B-RELATED"/>
    <property type="match status" value="1"/>
</dbReference>
<dbReference type="SUPFAM" id="SSF56059">
    <property type="entry name" value="Glutathione synthetase ATP-binding domain-like"/>
    <property type="match status" value="1"/>
</dbReference>
<dbReference type="InterPro" id="IPR021109">
    <property type="entry name" value="Peptidase_aspartic_dom_sf"/>
</dbReference>
<dbReference type="GO" id="GO:0046872">
    <property type="term" value="F:metal ion binding"/>
    <property type="evidence" value="ECO:0007669"/>
    <property type="project" value="InterPro"/>
</dbReference>
<dbReference type="GO" id="GO:0005524">
    <property type="term" value="F:ATP binding"/>
    <property type="evidence" value="ECO:0007669"/>
    <property type="project" value="UniProtKB-UniRule"/>
</dbReference>
<feature type="domain" description="ATP-grasp" evidence="2">
    <location>
        <begin position="117"/>
        <end position="298"/>
    </location>
</feature>
<dbReference type="InterPro" id="IPR008503">
    <property type="entry name" value="Asp_endopeptidase"/>
</dbReference>
<sequence length="449" mass="48417">MSETPSADPSRTSGSTDSVRVGVLSFHNSKETKAILNAVHALGHEPVWLREENARSWIEAGSLRFDPDVDVVANRLLTTKAAQPLDDLGIATSYAALRPVLNPPPVVVRTMHKYGAAATLTAAGIPVPDAYIAFTHRTINEGNRLTSEKAVHKSAIGTNGDRMTVVDADDTVSPLIARRRAFLQEFIDTDAERPFDVRAYVVGDRVVAAMKRYAPADEWRTNVAVGGAVEDFTDDLPAEAARLSREAADVLDLDYAGVDLLCRDGAWYVLEVNVTAGFKGLFEATGISPAPHIAGLAIESAGGRVDSDRVAALSTVLDDSVPECKPALDPEPEELTMIGYTERVTVSAGQRAVDVVAKSDTGARRTSIDFDIAAEIGAGPIIDTVHVKSGSQTGRKKRPLVEIDVKIGNRWQTVTASIENRSHMNYPVLLGRDVLDGYRVDVTKREREA</sequence>
<reference evidence="3 4" key="1">
    <citation type="journal article" date="2014" name="PLoS Genet.">
        <title>Phylogenetically driven sequencing of extremely halophilic archaea reveals strategies for static and dynamic osmo-response.</title>
        <authorList>
            <person name="Becker E.A."/>
            <person name="Seitzer P.M."/>
            <person name="Tritt A."/>
            <person name="Larsen D."/>
            <person name="Krusor M."/>
            <person name="Yao A.I."/>
            <person name="Wu D."/>
            <person name="Madern D."/>
            <person name="Eisen J.A."/>
            <person name="Darling A.E."/>
            <person name="Facciotti M.T."/>
        </authorList>
    </citation>
    <scope>NUCLEOTIDE SEQUENCE [LARGE SCALE GENOMIC DNA]</scope>
    <source>
        <strain evidence="3 4">JCM 13560</strain>
    </source>
</reference>
<evidence type="ECO:0000259" key="2">
    <source>
        <dbReference type="PROSITE" id="PS50975"/>
    </source>
</evidence>
<keyword evidence="1" id="KW-0067">ATP-binding</keyword>
<dbReference type="Gene3D" id="3.30.470.20">
    <property type="entry name" value="ATP-grasp fold, B domain"/>
    <property type="match status" value="1"/>
</dbReference>
<organism evidence="3 4">
    <name type="scientific">Halorubrum aidingense JCM 13560</name>
    <dbReference type="NCBI Taxonomy" id="1230454"/>
    <lineage>
        <taxon>Archaea</taxon>
        <taxon>Methanobacteriati</taxon>
        <taxon>Methanobacteriota</taxon>
        <taxon>Stenosarchaea group</taxon>
        <taxon>Halobacteria</taxon>
        <taxon>Halobacteriales</taxon>
        <taxon>Haloferacaceae</taxon>
        <taxon>Halorubrum</taxon>
    </lineage>
</organism>
<dbReference type="Pfam" id="PF08443">
    <property type="entry name" value="RimK"/>
    <property type="match status" value="1"/>
</dbReference>
<keyword evidence="1" id="KW-0547">Nucleotide-binding</keyword>
<dbReference type="AlphaFoldDB" id="M0P9S4"/>
<dbReference type="PATRIC" id="fig|1230454.4.peg.2377"/>
<dbReference type="InterPro" id="IPR011761">
    <property type="entry name" value="ATP-grasp"/>
</dbReference>
<dbReference type="GO" id="GO:0016879">
    <property type="term" value="F:ligase activity, forming carbon-nitrogen bonds"/>
    <property type="evidence" value="ECO:0007669"/>
    <property type="project" value="TreeGrafter"/>
</dbReference>
<dbReference type="Proteomes" id="UP000011575">
    <property type="component" value="Unassembled WGS sequence"/>
</dbReference>
<protein>
    <submittedName>
        <fullName evidence="3">RimK domain protein ATP-grasp</fullName>
    </submittedName>
</protein>
<dbReference type="Pfam" id="PF05618">
    <property type="entry name" value="Zn_protease"/>
    <property type="match status" value="1"/>
</dbReference>
<dbReference type="GO" id="GO:0005737">
    <property type="term" value="C:cytoplasm"/>
    <property type="evidence" value="ECO:0007669"/>
    <property type="project" value="TreeGrafter"/>
</dbReference>
<dbReference type="InterPro" id="IPR013651">
    <property type="entry name" value="ATP-grasp_RimK-type"/>
</dbReference>
<evidence type="ECO:0000313" key="3">
    <source>
        <dbReference type="EMBL" id="EMA66319.1"/>
    </source>
</evidence>
<dbReference type="PROSITE" id="PS50975">
    <property type="entry name" value="ATP_GRASP"/>
    <property type="match status" value="1"/>
</dbReference>
<dbReference type="STRING" id="1230454.C461_11814"/>
<name>M0P9S4_9EURY</name>
<evidence type="ECO:0000313" key="4">
    <source>
        <dbReference type="Proteomes" id="UP000011575"/>
    </source>
</evidence>
<dbReference type="Gene3D" id="2.40.70.10">
    <property type="entry name" value="Acid Proteases"/>
    <property type="match status" value="1"/>
</dbReference>
<comment type="caution">
    <text evidence="3">The sequence shown here is derived from an EMBL/GenBank/DDBJ whole genome shotgun (WGS) entry which is preliminary data.</text>
</comment>
<keyword evidence="4" id="KW-1185">Reference proteome</keyword>